<reference evidence="2" key="1">
    <citation type="submission" date="2017-06" db="EMBL/GenBank/DDBJ databases">
        <authorList>
            <person name="Varghese N."/>
            <person name="Submissions S."/>
        </authorList>
    </citation>
    <scope>NUCLEOTIDE SEQUENCE [LARGE SCALE GENOMIC DNA]</scope>
    <source>
        <strain evidence="2">Ca-68</strain>
    </source>
</reference>
<dbReference type="InterPro" id="IPR003787">
    <property type="entry name" value="Sulphur_relay_DsrE/F-like"/>
</dbReference>
<gene>
    <name evidence="1" type="ORF">SAMN05192560_1488</name>
</gene>
<organism evidence="1 2">
    <name type="scientific">Methylobacillus rhizosphaerae</name>
    <dbReference type="NCBI Taxonomy" id="551994"/>
    <lineage>
        <taxon>Bacteria</taxon>
        <taxon>Pseudomonadati</taxon>
        <taxon>Pseudomonadota</taxon>
        <taxon>Betaproteobacteria</taxon>
        <taxon>Nitrosomonadales</taxon>
        <taxon>Methylophilaceae</taxon>
        <taxon>Methylobacillus</taxon>
    </lineage>
</organism>
<evidence type="ECO:0000313" key="2">
    <source>
        <dbReference type="Proteomes" id="UP000198305"/>
    </source>
</evidence>
<keyword evidence="2" id="KW-1185">Reference proteome</keyword>
<dbReference type="Proteomes" id="UP000198305">
    <property type="component" value="Unassembled WGS sequence"/>
</dbReference>
<protein>
    <submittedName>
        <fullName evidence="1">tRNA 2-thiouridine synthesizing protein D</fullName>
    </submittedName>
</protein>
<proteinExistence type="predicted"/>
<dbReference type="RefSeq" id="WP_089375580.1">
    <property type="nucleotide sequence ID" value="NZ_FZOA01000005.1"/>
</dbReference>
<dbReference type="InterPro" id="IPR027396">
    <property type="entry name" value="DsrEFH-like"/>
</dbReference>
<dbReference type="AlphaFoldDB" id="A0A238ZS79"/>
<dbReference type="Gene3D" id="3.40.1260.10">
    <property type="entry name" value="DsrEFH-like"/>
    <property type="match status" value="1"/>
</dbReference>
<sequence>MENKKLTFAFMDPPFENERTITFFRIVDAALDGGADVQVFAYEGAAALAFALQKAHGNSVHHRDAEEEAHPLTKDWIAALQKKAERLGRQLDWVNCGLCVDERGVNESIPGCKRGSPADLWRYASSSFNTLVIGTR</sequence>
<dbReference type="EMBL" id="FZOA01000005">
    <property type="protein sequence ID" value="SNR86200.1"/>
    <property type="molecule type" value="Genomic_DNA"/>
</dbReference>
<dbReference type="Pfam" id="PF02635">
    <property type="entry name" value="DsrE"/>
    <property type="match status" value="1"/>
</dbReference>
<name>A0A238ZS79_9PROT</name>
<accession>A0A238ZS79</accession>
<dbReference type="OrthoDB" id="8536028at2"/>
<evidence type="ECO:0000313" key="1">
    <source>
        <dbReference type="EMBL" id="SNR86200.1"/>
    </source>
</evidence>
<dbReference type="SUPFAM" id="SSF75169">
    <property type="entry name" value="DsrEFH-like"/>
    <property type="match status" value="1"/>
</dbReference>